<evidence type="ECO:0000256" key="5">
    <source>
        <dbReference type="ARBA" id="ARBA00023295"/>
    </source>
</evidence>
<dbReference type="PANTHER" id="PTHR30480:SF13">
    <property type="entry name" value="BETA-HEXOSAMINIDASE"/>
    <property type="match status" value="1"/>
</dbReference>
<evidence type="ECO:0000256" key="1">
    <source>
        <dbReference type="ARBA" id="ARBA00001231"/>
    </source>
</evidence>
<dbReference type="InterPro" id="IPR050226">
    <property type="entry name" value="NagZ_Beta-hexosaminidase"/>
</dbReference>
<organism evidence="8 9">
    <name type="scientific">Wujia chipingensis</name>
    <dbReference type="NCBI Taxonomy" id="2763670"/>
    <lineage>
        <taxon>Bacteria</taxon>
        <taxon>Bacillati</taxon>
        <taxon>Bacillota</taxon>
        <taxon>Clostridia</taxon>
        <taxon>Lachnospirales</taxon>
        <taxon>Lachnospiraceae</taxon>
        <taxon>Wujia</taxon>
    </lineage>
</organism>
<comment type="catalytic activity">
    <reaction evidence="1">
        <text>Hydrolysis of terminal non-reducing N-acetyl-D-hexosamine residues in N-acetyl-beta-D-hexosaminides.</text>
        <dbReference type="EC" id="3.2.1.52"/>
    </reaction>
</comment>
<evidence type="ECO:0000256" key="3">
    <source>
        <dbReference type="ARBA" id="ARBA00012663"/>
    </source>
</evidence>
<gene>
    <name evidence="8" type="ORF">H9Q76_07965</name>
</gene>
<accession>A0A7G9FJF8</accession>
<proteinExistence type="inferred from homology"/>
<dbReference type="PANTHER" id="PTHR30480">
    <property type="entry name" value="BETA-HEXOSAMINIDASE-RELATED"/>
    <property type="match status" value="1"/>
</dbReference>
<keyword evidence="4" id="KW-0378">Hydrolase</keyword>
<keyword evidence="6" id="KW-0472">Membrane</keyword>
<dbReference type="SUPFAM" id="SSF51445">
    <property type="entry name" value="(Trans)glycosidases"/>
    <property type="match status" value="1"/>
</dbReference>
<dbReference type="InterPro" id="IPR017853">
    <property type="entry name" value="GH"/>
</dbReference>
<sequence>MNKTESCSMMHRHKKIIYGILIICMVFFGIFGSGNLLRDGERTSSEPGDTEETATTQVPVITEQTAGEETHTTSDAQMTVLDVRIQDKIQTMSLEEKVGQMFFVKNDGRFGPDELTQYPVGGIILFAGDLAGETADSLTEKIQSFQEASDIPLLIGTDEEGGTVTRVSRYSALADHTFASPRSIYASGGMDAIRKDTEEKTKLLLSYGINVNFAPVCDLSGDASDFIYPRAFGDDPQETAEYVDTVVTTMRKAQIGTVLKHFPGYGSNGDTHVNQIEDTRTYEQFVTRDYIPFEAGVNAGADCILVSHNVVAAIDDEYPASLSEKVHEEIRNVLQFDGVVITDDLMMSGVSAGYDLDEAAVQAVKAGNDMLLSTNYQEQIKAVIQAVRDGEIDEAQIDAAVARVLKWKNQLGFEIF</sequence>
<evidence type="ECO:0000256" key="4">
    <source>
        <dbReference type="ARBA" id="ARBA00022801"/>
    </source>
</evidence>
<dbReference type="GO" id="GO:0009254">
    <property type="term" value="P:peptidoglycan turnover"/>
    <property type="evidence" value="ECO:0007669"/>
    <property type="project" value="TreeGrafter"/>
</dbReference>
<keyword evidence="6" id="KW-1133">Transmembrane helix</keyword>
<dbReference type="AlphaFoldDB" id="A0A7G9FJF8"/>
<comment type="similarity">
    <text evidence="2">Belongs to the glycosyl hydrolase 3 family.</text>
</comment>
<dbReference type="EMBL" id="CP060632">
    <property type="protein sequence ID" value="QNL98689.1"/>
    <property type="molecule type" value="Genomic_DNA"/>
</dbReference>
<name>A0A7G9FJF8_9FIRM</name>
<evidence type="ECO:0000313" key="9">
    <source>
        <dbReference type="Proteomes" id="UP000515819"/>
    </source>
</evidence>
<dbReference type="Pfam" id="PF00933">
    <property type="entry name" value="Glyco_hydro_3"/>
    <property type="match status" value="1"/>
</dbReference>
<dbReference type="GO" id="GO:0004563">
    <property type="term" value="F:beta-N-acetylhexosaminidase activity"/>
    <property type="evidence" value="ECO:0007669"/>
    <property type="project" value="UniProtKB-EC"/>
</dbReference>
<dbReference type="Proteomes" id="UP000515819">
    <property type="component" value="Chromosome"/>
</dbReference>
<dbReference type="EC" id="3.2.1.52" evidence="3"/>
<feature type="domain" description="Glycoside hydrolase family 3 N-terminal" evidence="7">
    <location>
        <begin position="94"/>
        <end position="406"/>
    </location>
</feature>
<reference evidence="8 9" key="1">
    <citation type="submission" date="2020-08" db="EMBL/GenBank/DDBJ databases">
        <authorList>
            <person name="Liu C."/>
            <person name="Sun Q."/>
        </authorList>
    </citation>
    <scope>NUCLEOTIDE SEQUENCE [LARGE SCALE GENOMIC DNA]</scope>
    <source>
        <strain evidence="8 9">NSJ-4</strain>
    </source>
</reference>
<evidence type="ECO:0000256" key="2">
    <source>
        <dbReference type="ARBA" id="ARBA00005336"/>
    </source>
</evidence>
<dbReference type="GO" id="GO:0005975">
    <property type="term" value="P:carbohydrate metabolic process"/>
    <property type="evidence" value="ECO:0007669"/>
    <property type="project" value="InterPro"/>
</dbReference>
<feature type="transmembrane region" description="Helical" evidence="6">
    <location>
        <begin position="16"/>
        <end position="37"/>
    </location>
</feature>
<dbReference type="KEGG" id="wcp:H9Q76_07965"/>
<keyword evidence="6" id="KW-0812">Transmembrane</keyword>
<protein>
    <recommendedName>
        <fullName evidence="3">beta-N-acetylhexosaminidase</fullName>
        <ecNumber evidence="3">3.2.1.52</ecNumber>
    </recommendedName>
</protein>
<evidence type="ECO:0000259" key="7">
    <source>
        <dbReference type="Pfam" id="PF00933"/>
    </source>
</evidence>
<dbReference type="RefSeq" id="WP_249320905.1">
    <property type="nucleotide sequence ID" value="NZ_CP060632.1"/>
</dbReference>
<keyword evidence="9" id="KW-1185">Reference proteome</keyword>
<keyword evidence="5" id="KW-0326">Glycosidase</keyword>
<dbReference type="Gene3D" id="3.20.20.300">
    <property type="entry name" value="Glycoside hydrolase, family 3, N-terminal domain"/>
    <property type="match status" value="1"/>
</dbReference>
<dbReference type="InterPro" id="IPR036962">
    <property type="entry name" value="Glyco_hydro_3_N_sf"/>
</dbReference>
<evidence type="ECO:0000313" key="8">
    <source>
        <dbReference type="EMBL" id="QNL98689.1"/>
    </source>
</evidence>
<evidence type="ECO:0000256" key="6">
    <source>
        <dbReference type="SAM" id="Phobius"/>
    </source>
</evidence>
<dbReference type="InterPro" id="IPR001764">
    <property type="entry name" value="Glyco_hydro_3_N"/>
</dbReference>